<feature type="transmembrane region" description="Helical" evidence="2">
    <location>
        <begin position="323"/>
        <end position="343"/>
    </location>
</feature>
<dbReference type="EMBL" id="KZ987858">
    <property type="protein sequence ID" value="RKP14277.1"/>
    <property type="molecule type" value="Genomic_DNA"/>
</dbReference>
<keyword evidence="2" id="KW-1133">Transmembrane helix</keyword>
<feature type="compositionally biased region" description="Acidic residues" evidence="1">
    <location>
        <begin position="268"/>
        <end position="279"/>
    </location>
</feature>
<evidence type="ECO:0008006" key="5">
    <source>
        <dbReference type="Google" id="ProtNLM"/>
    </source>
</evidence>
<dbReference type="AlphaFoldDB" id="A0A4P9Y5M1"/>
<feature type="transmembrane region" description="Helical" evidence="2">
    <location>
        <begin position="466"/>
        <end position="487"/>
    </location>
</feature>
<feature type="transmembrane region" description="Helical" evidence="2">
    <location>
        <begin position="494"/>
        <end position="513"/>
    </location>
</feature>
<feature type="transmembrane region" description="Helical" evidence="2">
    <location>
        <begin position="385"/>
        <end position="406"/>
    </location>
</feature>
<accession>A0A4P9Y5M1</accession>
<keyword evidence="4" id="KW-1185">Reference proteome</keyword>
<feature type="region of interest" description="Disordered" evidence="1">
    <location>
        <begin position="1"/>
        <end position="88"/>
    </location>
</feature>
<reference evidence="4" key="1">
    <citation type="journal article" date="2018" name="Nat. Microbiol.">
        <title>Leveraging single-cell genomics to expand the fungal tree of life.</title>
        <authorList>
            <person name="Ahrendt S.R."/>
            <person name="Quandt C.A."/>
            <person name="Ciobanu D."/>
            <person name="Clum A."/>
            <person name="Salamov A."/>
            <person name="Andreopoulos B."/>
            <person name="Cheng J.F."/>
            <person name="Woyke T."/>
            <person name="Pelin A."/>
            <person name="Henrissat B."/>
            <person name="Reynolds N.K."/>
            <person name="Benny G.L."/>
            <person name="Smith M.E."/>
            <person name="James T.Y."/>
            <person name="Grigoriev I.V."/>
        </authorList>
    </citation>
    <scope>NUCLEOTIDE SEQUENCE [LARGE SCALE GENOMIC DNA]</scope>
</reference>
<dbReference type="OrthoDB" id="10522997at2759"/>
<feature type="transmembrane region" description="Helical" evidence="2">
    <location>
        <begin position="146"/>
        <end position="173"/>
    </location>
</feature>
<evidence type="ECO:0000256" key="1">
    <source>
        <dbReference type="SAM" id="MobiDB-lite"/>
    </source>
</evidence>
<sequence length="528" mass="57247">MGLPTSLFSSGSSTSSTGSHRALTSNSAFFPTSRRPARGRQGMVRGRVIREEEDEEEGDSDDDMDDLSNVPLHDDSRPSTPGIHRYRSLRQRYRRAQRHSRPWRARGLFLALFAESWAWALALPLVHQTPLPDHPDSTLHILAIMLGLYALSAWLTHVCTSALAGVGGGWVRVQASRILMRTRAWKGQWLSHSSLFLLPTSLSLILLLAMPLLALVAILLLRLPRMATSPPHPSTASLLPGGGVGGAVAPEVSIREDRRGRQSMLSAGDDDEEDDEDEGEYWEAVPGYTISGGGGLEGSAFRGGSSLGDDWWRWWWDGRLRGAAFALFTIHLILTALIIGFLSPPSDQDQGRLDGMALGAGWIMSLGLAQRLGRKRLHEEGEAAWVVRSVGLGLLGILIPASLLLFPPASFLRILSSSTSQAIGSGLIGAALGTSVAPGADEAWRWAQDLGSAWAEWEGSRLGEWLVMWSLAGLILGPLLPYLLSLISSLAMDTLAWSTAAIALTMAALTTVFNRAGWLYHDGYELIV</sequence>
<evidence type="ECO:0000256" key="2">
    <source>
        <dbReference type="SAM" id="Phobius"/>
    </source>
</evidence>
<feature type="compositionally biased region" description="Low complexity" evidence="1">
    <location>
        <begin position="9"/>
        <end position="19"/>
    </location>
</feature>
<feature type="transmembrane region" description="Helical" evidence="2">
    <location>
        <begin position="107"/>
        <end position="126"/>
    </location>
</feature>
<gene>
    <name evidence="3" type="ORF">BJ684DRAFT_19304</name>
</gene>
<feature type="transmembrane region" description="Helical" evidence="2">
    <location>
        <begin position="194"/>
        <end position="223"/>
    </location>
</feature>
<feature type="compositionally biased region" description="Acidic residues" evidence="1">
    <location>
        <begin position="51"/>
        <end position="66"/>
    </location>
</feature>
<proteinExistence type="predicted"/>
<evidence type="ECO:0000313" key="4">
    <source>
        <dbReference type="Proteomes" id="UP000267251"/>
    </source>
</evidence>
<keyword evidence="2" id="KW-0812">Transmembrane</keyword>
<keyword evidence="2" id="KW-0472">Membrane</keyword>
<organism evidence="3 4">
    <name type="scientific">Piptocephalis cylindrospora</name>
    <dbReference type="NCBI Taxonomy" id="1907219"/>
    <lineage>
        <taxon>Eukaryota</taxon>
        <taxon>Fungi</taxon>
        <taxon>Fungi incertae sedis</taxon>
        <taxon>Zoopagomycota</taxon>
        <taxon>Zoopagomycotina</taxon>
        <taxon>Zoopagomycetes</taxon>
        <taxon>Zoopagales</taxon>
        <taxon>Piptocephalidaceae</taxon>
        <taxon>Piptocephalis</taxon>
    </lineage>
</organism>
<name>A0A4P9Y5M1_9FUNG</name>
<dbReference type="Proteomes" id="UP000267251">
    <property type="component" value="Unassembled WGS sequence"/>
</dbReference>
<evidence type="ECO:0000313" key="3">
    <source>
        <dbReference type="EMBL" id="RKP14277.1"/>
    </source>
</evidence>
<feature type="region of interest" description="Disordered" evidence="1">
    <location>
        <begin position="257"/>
        <end position="279"/>
    </location>
</feature>
<protein>
    <recommendedName>
        <fullName evidence="5">Transmembrane protein</fullName>
    </recommendedName>
</protein>